<dbReference type="RefSeq" id="WP_160347809.1">
    <property type="nucleotide sequence ID" value="NZ_WKJZ01000004.1"/>
</dbReference>
<dbReference type="Gene3D" id="3.40.250.10">
    <property type="entry name" value="Rhodanese-like domain"/>
    <property type="match status" value="1"/>
</dbReference>
<reference evidence="3 4" key="1">
    <citation type="submission" date="2019-11" db="EMBL/GenBank/DDBJ databases">
        <title>Pseudomonas flavidum sp. nov., isolated from Baiyang Lake.</title>
        <authorList>
            <person name="Zhao Y."/>
        </authorList>
    </citation>
    <scope>NUCLEOTIDE SEQUENCE [LARGE SCALE GENOMIC DNA]</scope>
    <source>
        <strain evidence="4">R-22-3 w-18</strain>
    </source>
</reference>
<dbReference type="Pfam" id="PF00581">
    <property type="entry name" value="Rhodanese"/>
    <property type="match status" value="1"/>
</dbReference>
<keyword evidence="4" id="KW-1185">Reference proteome</keyword>
<dbReference type="PANTHER" id="PTHR45431">
    <property type="entry name" value="RHODANESE-LIKE DOMAIN-CONTAINING PROTEIN 15, CHLOROPLASTIC"/>
    <property type="match status" value="1"/>
</dbReference>
<dbReference type="PANTHER" id="PTHR45431:SF3">
    <property type="entry name" value="RHODANESE-LIKE DOMAIN-CONTAINING PROTEIN 15, CHLOROPLASTIC"/>
    <property type="match status" value="1"/>
</dbReference>
<sequence length="124" mass="13163">MRRLIAALTLCACLPLTTVASESQAILSALQSPQGLLIDVRTAEEFAAGALPGATRIGHEQIAEQIASLAPDKHQLIILYCRSGRRSGLAEQRLRELGYSNLINAGGYEALKTLLESGTPCATC</sequence>
<gene>
    <name evidence="3" type="ORF">GJV18_17715</name>
</gene>
<dbReference type="EMBL" id="WKJZ01000004">
    <property type="protein sequence ID" value="MVW77159.1"/>
    <property type="molecule type" value="Genomic_DNA"/>
</dbReference>
<name>A0A6I4KWU4_9PSED</name>
<dbReference type="PROSITE" id="PS50206">
    <property type="entry name" value="RHODANESE_3"/>
    <property type="match status" value="1"/>
</dbReference>
<feature type="chain" id="PRO_5026042076" evidence="1">
    <location>
        <begin position="21"/>
        <end position="124"/>
    </location>
</feature>
<dbReference type="Proteomes" id="UP000429555">
    <property type="component" value="Unassembled WGS sequence"/>
</dbReference>
<accession>A0A6I4KWU4</accession>
<evidence type="ECO:0000256" key="1">
    <source>
        <dbReference type="SAM" id="SignalP"/>
    </source>
</evidence>
<proteinExistence type="predicted"/>
<evidence type="ECO:0000313" key="4">
    <source>
        <dbReference type="Proteomes" id="UP000429555"/>
    </source>
</evidence>
<feature type="signal peptide" evidence="1">
    <location>
        <begin position="1"/>
        <end position="20"/>
    </location>
</feature>
<keyword evidence="1" id="KW-0732">Signal</keyword>
<evidence type="ECO:0000313" key="3">
    <source>
        <dbReference type="EMBL" id="MVW77159.1"/>
    </source>
</evidence>
<dbReference type="SUPFAM" id="SSF52821">
    <property type="entry name" value="Rhodanese/Cell cycle control phosphatase"/>
    <property type="match status" value="1"/>
</dbReference>
<dbReference type="SMART" id="SM00450">
    <property type="entry name" value="RHOD"/>
    <property type="match status" value="1"/>
</dbReference>
<dbReference type="AlphaFoldDB" id="A0A6I4KWU4"/>
<organism evidence="3 4">
    <name type="scientific">Pseudomonas xionganensis</name>
    <dbReference type="NCBI Taxonomy" id="2654845"/>
    <lineage>
        <taxon>Bacteria</taxon>
        <taxon>Pseudomonadati</taxon>
        <taxon>Pseudomonadota</taxon>
        <taxon>Gammaproteobacteria</taxon>
        <taxon>Pseudomonadales</taxon>
        <taxon>Pseudomonadaceae</taxon>
        <taxon>Pseudomonas</taxon>
    </lineage>
</organism>
<dbReference type="InterPro" id="IPR052367">
    <property type="entry name" value="Thiosulfate_ST/Rhodanese-like"/>
</dbReference>
<protein>
    <submittedName>
        <fullName evidence="3">Rhodanese-like domain-containing protein</fullName>
    </submittedName>
</protein>
<dbReference type="CDD" id="cd00158">
    <property type="entry name" value="RHOD"/>
    <property type="match status" value="1"/>
</dbReference>
<evidence type="ECO:0000259" key="2">
    <source>
        <dbReference type="PROSITE" id="PS50206"/>
    </source>
</evidence>
<dbReference type="InterPro" id="IPR001763">
    <property type="entry name" value="Rhodanese-like_dom"/>
</dbReference>
<comment type="caution">
    <text evidence="3">The sequence shown here is derived from an EMBL/GenBank/DDBJ whole genome shotgun (WGS) entry which is preliminary data.</text>
</comment>
<dbReference type="InterPro" id="IPR036873">
    <property type="entry name" value="Rhodanese-like_dom_sf"/>
</dbReference>
<feature type="domain" description="Rhodanese" evidence="2">
    <location>
        <begin position="31"/>
        <end position="120"/>
    </location>
</feature>